<dbReference type="OrthoDB" id="4951845at2759"/>
<proteinExistence type="predicted"/>
<dbReference type="Gene3D" id="1.20.1050.10">
    <property type="match status" value="1"/>
</dbReference>
<dbReference type="Pfam" id="PF13409">
    <property type="entry name" value="GST_N_2"/>
    <property type="match status" value="1"/>
</dbReference>
<dbReference type="InterPro" id="IPR004045">
    <property type="entry name" value="Glutathione_S-Trfase_N"/>
</dbReference>
<organism evidence="3 4">
    <name type="scientific">Stachybotrys elegans</name>
    <dbReference type="NCBI Taxonomy" id="80388"/>
    <lineage>
        <taxon>Eukaryota</taxon>
        <taxon>Fungi</taxon>
        <taxon>Dikarya</taxon>
        <taxon>Ascomycota</taxon>
        <taxon>Pezizomycotina</taxon>
        <taxon>Sordariomycetes</taxon>
        <taxon>Hypocreomycetidae</taxon>
        <taxon>Hypocreales</taxon>
        <taxon>Stachybotryaceae</taxon>
        <taxon>Stachybotrys</taxon>
    </lineage>
</organism>
<keyword evidence="4" id="KW-1185">Reference proteome</keyword>
<evidence type="ECO:0000313" key="3">
    <source>
        <dbReference type="EMBL" id="KAH7324470.1"/>
    </source>
</evidence>
<dbReference type="Proteomes" id="UP000813444">
    <property type="component" value="Unassembled WGS sequence"/>
</dbReference>
<dbReference type="EMBL" id="JAGPNK010000003">
    <property type="protein sequence ID" value="KAH7324470.1"/>
    <property type="molecule type" value="Genomic_DNA"/>
</dbReference>
<dbReference type="Gene3D" id="3.40.30.10">
    <property type="entry name" value="Glutaredoxin"/>
    <property type="match status" value="1"/>
</dbReference>
<comment type="caution">
    <text evidence="3">The sequence shown here is derived from an EMBL/GenBank/DDBJ whole genome shotgun (WGS) entry which is preliminary data.</text>
</comment>
<feature type="domain" description="GST N-terminal" evidence="1">
    <location>
        <begin position="21"/>
        <end position="94"/>
    </location>
</feature>
<name>A0A8K0WVH7_9HYPO</name>
<protein>
    <recommendedName>
        <fullName evidence="5">GST N-terminal domain-containing protein</fullName>
    </recommendedName>
</protein>
<dbReference type="SUPFAM" id="SSF47616">
    <property type="entry name" value="GST C-terminal domain-like"/>
    <property type="match status" value="1"/>
</dbReference>
<evidence type="ECO:0000259" key="1">
    <source>
        <dbReference type="Pfam" id="PF13409"/>
    </source>
</evidence>
<dbReference type="InterPro" id="IPR054416">
    <property type="entry name" value="GST_UstS-like_C"/>
</dbReference>
<sequence length="245" mass="28427">MASQKFTLYDLPSKDKDCACWSLNPWKIRSALNYKGIEYETVWLEYPIIASTLKAFGIPPGQDPDTPYTIPACKFPGGAYAMDSKKIIKEIEERYPAPDYPSLHLDDSMTDRAYALTGDCWGKIYGVILPIVPRKVLNPLSAEYFWRTRKEWFGMSLGELEDQQGGEKAWETAKEPFSKVAETLKENEGPFFLGNSVSYSDFVFVGFMHFIRRMIGDEEFKRFEQWPEIMAQYKACEKWFERDTY</sequence>
<accession>A0A8K0WVH7</accession>
<evidence type="ECO:0008006" key="5">
    <source>
        <dbReference type="Google" id="ProtNLM"/>
    </source>
</evidence>
<evidence type="ECO:0000259" key="2">
    <source>
        <dbReference type="Pfam" id="PF22041"/>
    </source>
</evidence>
<dbReference type="Pfam" id="PF22041">
    <property type="entry name" value="GST_C_7"/>
    <property type="match status" value="1"/>
</dbReference>
<feature type="domain" description="Glutathione S-transferase UstS-like C-terminal" evidence="2">
    <location>
        <begin position="128"/>
        <end position="227"/>
    </location>
</feature>
<dbReference type="SUPFAM" id="SSF52833">
    <property type="entry name" value="Thioredoxin-like"/>
    <property type="match status" value="1"/>
</dbReference>
<dbReference type="InterPro" id="IPR036282">
    <property type="entry name" value="Glutathione-S-Trfase_C_sf"/>
</dbReference>
<dbReference type="AlphaFoldDB" id="A0A8K0WVH7"/>
<evidence type="ECO:0000313" key="4">
    <source>
        <dbReference type="Proteomes" id="UP000813444"/>
    </source>
</evidence>
<dbReference type="InterPro" id="IPR036249">
    <property type="entry name" value="Thioredoxin-like_sf"/>
</dbReference>
<reference evidence="3" key="1">
    <citation type="journal article" date="2021" name="Nat. Commun.">
        <title>Genetic determinants of endophytism in the Arabidopsis root mycobiome.</title>
        <authorList>
            <person name="Mesny F."/>
            <person name="Miyauchi S."/>
            <person name="Thiergart T."/>
            <person name="Pickel B."/>
            <person name="Atanasova L."/>
            <person name="Karlsson M."/>
            <person name="Huettel B."/>
            <person name="Barry K.W."/>
            <person name="Haridas S."/>
            <person name="Chen C."/>
            <person name="Bauer D."/>
            <person name="Andreopoulos W."/>
            <person name="Pangilinan J."/>
            <person name="LaButti K."/>
            <person name="Riley R."/>
            <person name="Lipzen A."/>
            <person name="Clum A."/>
            <person name="Drula E."/>
            <person name="Henrissat B."/>
            <person name="Kohler A."/>
            <person name="Grigoriev I.V."/>
            <person name="Martin F.M."/>
            <person name="Hacquard S."/>
        </authorList>
    </citation>
    <scope>NUCLEOTIDE SEQUENCE</scope>
    <source>
        <strain evidence="3">MPI-CAGE-CH-0235</strain>
    </source>
</reference>
<gene>
    <name evidence="3" type="ORF">B0I35DRAFT_348855</name>
</gene>